<feature type="binding site" evidence="6">
    <location>
        <begin position="255"/>
        <end position="259"/>
    </location>
    <ligand>
        <name>FAD</name>
        <dbReference type="ChEBI" id="CHEBI:57692"/>
    </ligand>
</feature>
<evidence type="ECO:0000256" key="2">
    <source>
        <dbReference type="ARBA" id="ARBA00022448"/>
    </source>
</evidence>
<dbReference type="Pfam" id="PF01012">
    <property type="entry name" value="ETF"/>
    <property type="match status" value="1"/>
</dbReference>
<dbReference type="PIRSF" id="PIRSF000089">
    <property type="entry name" value="Electra_flavoP_a"/>
    <property type="match status" value="1"/>
</dbReference>
<gene>
    <name evidence="8" type="ORF">GX523_01850</name>
</gene>
<dbReference type="InterPro" id="IPR001308">
    <property type="entry name" value="ETF_a/FixB"/>
</dbReference>
<protein>
    <submittedName>
        <fullName evidence="8">Electron transfer flavoprotein subunit alpha/FixB family protein</fullName>
    </submittedName>
</protein>
<dbReference type="InterPro" id="IPR014730">
    <property type="entry name" value="ETF_a/b_N"/>
</dbReference>
<dbReference type="GO" id="GO:0033539">
    <property type="term" value="P:fatty acid beta-oxidation using acyl-CoA dehydrogenase"/>
    <property type="evidence" value="ECO:0007669"/>
    <property type="project" value="TreeGrafter"/>
</dbReference>
<feature type="binding site" evidence="6">
    <location>
        <position position="216"/>
    </location>
    <ligand>
        <name>FAD</name>
        <dbReference type="ChEBI" id="CHEBI:57692"/>
    </ligand>
</feature>
<evidence type="ECO:0000313" key="9">
    <source>
        <dbReference type="Proteomes" id="UP000553059"/>
    </source>
</evidence>
<evidence type="ECO:0000256" key="4">
    <source>
        <dbReference type="ARBA" id="ARBA00022827"/>
    </source>
</evidence>
<keyword evidence="5" id="KW-0249">Electron transport</keyword>
<dbReference type="Gene3D" id="3.40.50.1220">
    <property type="entry name" value="TPP-binding domain"/>
    <property type="match status" value="1"/>
</dbReference>
<dbReference type="GO" id="GO:0009055">
    <property type="term" value="F:electron transfer activity"/>
    <property type="evidence" value="ECO:0007669"/>
    <property type="project" value="InterPro"/>
</dbReference>
<evidence type="ECO:0000256" key="3">
    <source>
        <dbReference type="ARBA" id="ARBA00022630"/>
    </source>
</evidence>
<dbReference type="GO" id="GO:0050660">
    <property type="term" value="F:flavin adenine dinucleotide binding"/>
    <property type="evidence" value="ECO:0007669"/>
    <property type="project" value="InterPro"/>
</dbReference>
<dbReference type="FunFam" id="3.40.50.1220:FF:000001">
    <property type="entry name" value="Electron transfer flavoprotein, alpha subunit"/>
    <property type="match status" value="1"/>
</dbReference>
<feature type="binding site" evidence="6">
    <location>
        <begin position="241"/>
        <end position="242"/>
    </location>
    <ligand>
        <name>FAD</name>
        <dbReference type="ChEBI" id="CHEBI:57692"/>
    </ligand>
</feature>
<dbReference type="InterPro" id="IPR018206">
    <property type="entry name" value="ETF_asu_C_CS"/>
</dbReference>
<comment type="similarity">
    <text evidence="1">Belongs to the ETF alpha-subunit/FixB family.</text>
</comment>
<dbReference type="InterPro" id="IPR014729">
    <property type="entry name" value="Rossmann-like_a/b/a_fold"/>
</dbReference>
<dbReference type="InterPro" id="IPR029035">
    <property type="entry name" value="DHS-like_NAD/FAD-binding_dom"/>
</dbReference>
<proteinExistence type="inferred from homology"/>
<dbReference type="PROSITE" id="PS00696">
    <property type="entry name" value="ETF_ALPHA"/>
    <property type="match status" value="1"/>
</dbReference>
<comment type="cofactor">
    <cofactor evidence="6">
        <name>FAD</name>
        <dbReference type="ChEBI" id="CHEBI:57692"/>
    </cofactor>
    <text evidence="6">Binds 1 FAD per dimer.</text>
</comment>
<evidence type="ECO:0000313" key="8">
    <source>
        <dbReference type="EMBL" id="HHY25492.1"/>
    </source>
</evidence>
<name>A0A7C7D3X4_9FIRM</name>
<dbReference type="SMART" id="SM00893">
    <property type="entry name" value="ETF"/>
    <property type="match status" value="1"/>
</dbReference>
<keyword evidence="4 6" id="KW-0274">FAD</keyword>
<dbReference type="PANTHER" id="PTHR43153">
    <property type="entry name" value="ELECTRON TRANSFER FLAVOPROTEIN ALPHA"/>
    <property type="match status" value="1"/>
</dbReference>
<dbReference type="CDD" id="cd01715">
    <property type="entry name" value="ETF_alpha"/>
    <property type="match status" value="1"/>
</dbReference>
<evidence type="ECO:0000256" key="5">
    <source>
        <dbReference type="ARBA" id="ARBA00022982"/>
    </source>
</evidence>
<sequence>MPKGILVVLEQYNGELRKVSLELLSEGRRLADMAGLDLTGVLLGQGVKDLAPVAASYGADKVVVVDDAALKDYTTGAYTSVLNRVIRDEDPEVVVMGNTGIGRDLAPRLAQRLGVGCASDCVAVAVDSNYKLRFKRPIYAGKAYAEMATEARPILATIRPNSFSVAAPNADRQAEVVEVAASIDAADLKAIVKEVIRQASSRPELTDANVIVSGGRAMKNEENFKVLEDLADAIGAAVGASRAAVDSGYREYKYQVGQTGKTVSPTLYIACGISGAIQHLAGMGSSKVIVAINKDPEANIFTVADYGIVGDLFDIVPLLTEEFKKQLA</sequence>
<dbReference type="SUPFAM" id="SSF52402">
    <property type="entry name" value="Adenine nucleotide alpha hydrolases-like"/>
    <property type="match status" value="1"/>
</dbReference>
<dbReference type="AlphaFoldDB" id="A0A7C7D3X4"/>
<accession>A0A7C7D3X4</accession>
<dbReference type="EMBL" id="DUTF01000040">
    <property type="protein sequence ID" value="HHY25492.1"/>
    <property type="molecule type" value="Genomic_DNA"/>
</dbReference>
<reference evidence="8 9" key="1">
    <citation type="journal article" date="2020" name="Biotechnol. Biofuels">
        <title>New insights from the biogas microbiome by comprehensive genome-resolved metagenomics of nearly 1600 species originating from multiple anaerobic digesters.</title>
        <authorList>
            <person name="Campanaro S."/>
            <person name="Treu L."/>
            <person name="Rodriguez-R L.M."/>
            <person name="Kovalovszki A."/>
            <person name="Ziels R.M."/>
            <person name="Maus I."/>
            <person name="Zhu X."/>
            <person name="Kougias P.G."/>
            <person name="Basile A."/>
            <person name="Luo G."/>
            <person name="Schluter A."/>
            <person name="Konstantinidis K.T."/>
            <person name="Angelidaki I."/>
        </authorList>
    </citation>
    <scope>NUCLEOTIDE SEQUENCE [LARGE SCALE GENOMIC DNA]</scope>
    <source>
        <strain evidence="8">AS05jafATM_4</strain>
    </source>
</reference>
<dbReference type="InterPro" id="IPR033947">
    <property type="entry name" value="ETF_alpha_N"/>
</dbReference>
<evidence type="ECO:0000256" key="1">
    <source>
        <dbReference type="ARBA" id="ARBA00005817"/>
    </source>
</evidence>
<feature type="domain" description="Electron transfer flavoprotein alpha/beta-subunit N-terminal" evidence="7">
    <location>
        <begin position="5"/>
        <end position="195"/>
    </location>
</feature>
<keyword evidence="2" id="KW-0813">Transport</keyword>
<organism evidence="8 9">
    <name type="scientific">Desulfitobacterium dehalogenans</name>
    <dbReference type="NCBI Taxonomy" id="36854"/>
    <lineage>
        <taxon>Bacteria</taxon>
        <taxon>Bacillati</taxon>
        <taxon>Bacillota</taxon>
        <taxon>Clostridia</taxon>
        <taxon>Eubacteriales</taxon>
        <taxon>Desulfitobacteriaceae</taxon>
        <taxon>Desulfitobacterium</taxon>
    </lineage>
</organism>
<dbReference type="Proteomes" id="UP000553059">
    <property type="component" value="Unassembled WGS sequence"/>
</dbReference>
<feature type="binding site" evidence="6">
    <location>
        <position position="293"/>
    </location>
    <ligand>
        <name>FAD</name>
        <dbReference type="ChEBI" id="CHEBI:57692"/>
    </ligand>
</feature>
<feature type="binding site" evidence="6">
    <location>
        <begin position="272"/>
        <end position="279"/>
    </location>
    <ligand>
        <name>FAD</name>
        <dbReference type="ChEBI" id="CHEBI:57692"/>
    </ligand>
</feature>
<evidence type="ECO:0000259" key="7">
    <source>
        <dbReference type="SMART" id="SM00893"/>
    </source>
</evidence>
<dbReference type="PANTHER" id="PTHR43153:SF1">
    <property type="entry name" value="ELECTRON TRANSFER FLAVOPROTEIN SUBUNIT ALPHA, MITOCHONDRIAL"/>
    <property type="match status" value="1"/>
</dbReference>
<keyword evidence="3" id="KW-0285">Flavoprotein</keyword>
<evidence type="ECO:0000256" key="6">
    <source>
        <dbReference type="PIRSR" id="PIRSR000089-1"/>
    </source>
</evidence>
<dbReference type="SUPFAM" id="SSF52467">
    <property type="entry name" value="DHS-like NAD/FAD-binding domain"/>
    <property type="match status" value="1"/>
</dbReference>
<dbReference type="Pfam" id="PF00766">
    <property type="entry name" value="ETF_alpha"/>
    <property type="match status" value="1"/>
</dbReference>
<comment type="caution">
    <text evidence="8">The sequence shown here is derived from an EMBL/GenBank/DDBJ whole genome shotgun (WGS) entry which is preliminary data.</text>
</comment>
<dbReference type="Gene3D" id="3.40.50.620">
    <property type="entry name" value="HUPs"/>
    <property type="match status" value="1"/>
</dbReference>
<dbReference type="InterPro" id="IPR014731">
    <property type="entry name" value="ETF_asu_C"/>
</dbReference>